<dbReference type="SUPFAM" id="SSF55729">
    <property type="entry name" value="Acyl-CoA N-acyltransferases (Nat)"/>
    <property type="match status" value="1"/>
</dbReference>
<accession>A0AAP5IBI7</accession>
<dbReference type="GO" id="GO:0016755">
    <property type="term" value="F:aminoacyltransferase activity"/>
    <property type="evidence" value="ECO:0007669"/>
    <property type="project" value="InterPro"/>
</dbReference>
<evidence type="ECO:0000313" key="2">
    <source>
        <dbReference type="Proteomes" id="UP000667802"/>
    </source>
</evidence>
<protein>
    <submittedName>
        <fullName evidence="1">Peptidoglycan bridge formation glycyltransferase FemA/FemB family protein</fullName>
    </submittedName>
</protein>
<dbReference type="InterPro" id="IPR003447">
    <property type="entry name" value="FEMABX"/>
</dbReference>
<dbReference type="GO" id="GO:0044038">
    <property type="term" value="P:cell wall macromolecule biosynthetic process"/>
    <property type="evidence" value="ECO:0007669"/>
    <property type="project" value="InterPro"/>
</dbReference>
<gene>
    <name evidence="1" type="ORF">G7B40_015920</name>
</gene>
<dbReference type="RefSeq" id="WP_208350487.1">
    <property type="nucleotide sequence ID" value="NZ_JAALHA020000006.1"/>
</dbReference>
<name>A0AAP5IBI7_9CYAN</name>
<dbReference type="EMBL" id="JAALHA020000006">
    <property type="protein sequence ID" value="MDR9896040.1"/>
    <property type="molecule type" value="Genomic_DNA"/>
</dbReference>
<reference evidence="2" key="1">
    <citation type="journal article" date="2021" name="Science">
        <title>Hunting the eagle killer: A cyanobacterial neurotoxin causes vacuolar myelinopathy.</title>
        <authorList>
            <person name="Breinlinger S."/>
            <person name="Phillips T.J."/>
            <person name="Haram B.N."/>
            <person name="Mares J."/>
            <person name="Martinez Yerena J.A."/>
            <person name="Hrouzek P."/>
            <person name="Sobotka R."/>
            <person name="Henderson W.M."/>
            <person name="Schmieder P."/>
            <person name="Williams S.M."/>
            <person name="Lauderdale J.D."/>
            <person name="Wilde H.D."/>
            <person name="Gerrin W."/>
            <person name="Kust A."/>
            <person name="Washington J.W."/>
            <person name="Wagner C."/>
            <person name="Geier B."/>
            <person name="Liebeke M."/>
            <person name="Enke H."/>
            <person name="Niedermeyer T.H.J."/>
            <person name="Wilde S.B."/>
        </authorList>
    </citation>
    <scope>NUCLEOTIDE SEQUENCE [LARGE SCALE GENOMIC DNA]</scope>
    <source>
        <strain evidence="2">Thurmond2011</strain>
    </source>
</reference>
<dbReference type="AlphaFoldDB" id="A0AAP5IBI7"/>
<sequence>MNAEFIQVSNYLWIETLQKTWHDIYQLPDYFVLEATRTRTIPEAILLVDGNRFLFVPYLLRSCDDIGANEEIFDVVSPYGYPGILLSEAAISTPEFLDLAIRELKHVLKEKGICSAFFRLHPIINQNLCHNLQSSIFTVNGKTVSVNLELSENQIWYQTKPDRRKIINNCKQIGLKARMVIFAEYIEEFSAIYTETMDRVSSADWYYSFNYQYFSEMKELLGEKLYLCIVEIDNQITSVGLYTEYRGIVQSLFRGTRNKFVHFSPSSLEIDYVRWWAKERGNKFFHLGGGVGGAQTSLYHFKASFSKLRHSFLTMRLIIDQEKYRYLVEQRAKFLDSDTEKILNCGFFPAYRYK</sequence>
<organism evidence="1 2">
    <name type="scientific">Aetokthonos hydrillicola Thurmond2011</name>
    <dbReference type="NCBI Taxonomy" id="2712845"/>
    <lineage>
        <taxon>Bacteria</taxon>
        <taxon>Bacillati</taxon>
        <taxon>Cyanobacteriota</taxon>
        <taxon>Cyanophyceae</taxon>
        <taxon>Nostocales</taxon>
        <taxon>Hapalosiphonaceae</taxon>
        <taxon>Aetokthonos</taxon>
    </lineage>
</organism>
<keyword evidence="2" id="KW-1185">Reference proteome</keyword>
<dbReference type="Proteomes" id="UP000667802">
    <property type="component" value="Unassembled WGS sequence"/>
</dbReference>
<comment type="caution">
    <text evidence="1">The sequence shown here is derived from an EMBL/GenBank/DDBJ whole genome shotgun (WGS) entry which is preliminary data.</text>
</comment>
<evidence type="ECO:0000313" key="1">
    <source>
        <dbReference type="EMBL" id="MDR9896040.1"/>
    </source>
</evidence>
<dbReference type="Gene3D" id="3.40.630.30">
    <property type="match status" value="1"/>
</dbReference>
<dbReference type="Pfam" id="PF02388">
    <property type="entry name" value="FemAB"/>
    <property type="match status" value="1"/>
</dbReference>
<proteinExistence type="predicted"/>
<dbReference type="InterPro" id="IPR016181">
    <property type="entry name" value="Acyl_CoA_acyltransferase"/>
</dbReference>